<reference evidence="2" key="1">
    <citation type="submission" date="2024-10" db="EMBL/GenBank/DDBJ databases">
        <authorList>
            <person name="Lesea H.P."/>
            <person name="Kuehl J.V."/>
            <person name="Chandonia J.-M."/>
        </authorList>
    </citation>
    <scope>NUCLEOTIDE SEQUENCE</scope>
    <source>
        <strain evidence="2">FW102-FHT14D07</strain>
    </source>
</reference>
<sequence length="173" mass="19135">MKLPFVVALLVAPSVAIAGGFGHWAFGMTAAQIRAVTDHGPYDAFTNGDLETYNATLCDQKQNVQFYLKDGVLWRIVVVTYEGTSSEDAARRWAWTYECLYKLYGTLETPDLKGTNLQELAAQAQLAVAAGAKVQMAPQSQPKGNFVFSSFNTYEVKGVTTYRVWVNYDRPSS</sequence>
<evidence type="ECO:0000313" key="2">
    <source>
        <dbReference type="EMBL" id="XIA18598.1"/>
    </source>
</evidence>
<feature type="signal peptide" evidence="1">
    <location>
        <begin position="1"/>
        <end position="18"/>
    </location>
</feature>
<evidence type="ECO:0000256" key="1">
    <source>
        <dbReference type="SAM" id="SignalP"/>
    </source>
</evidence>
<organism evidence="2">
    <name type="scientific">Rhodanobacter sp. FW102-FHT14D07</name>
    <dbReference type="NCBI Taxonomy" id="3351462"/>
    <lineage>
        <taxon>Bacteria</taxon>
        <taxon>Pseudomonadati</taxon>
        <taxon>Pseudomonadota</taxon>
        <taxon>Gammaproteobacteria</taxon>
        <taxon>Lysobacterales</taxon>
        <taxon>Rhodanobacteraceae</taxon>
        <taxon>Rhodanobacter</taxon>
    </lineage>
</organism>
<protein>
    <submittedName>
        <fullName evidence="2">Uncharacterized protein</fullName>
    </submittedName>
</protein>
<dbReference type="AlphaFoldDB" id="A0AB74UV34"/>
<accession>A0AB74UV34</accession>
<gene>
    <name evidence="2" type="ORF">ACFYG5_00230</name>
</gene>
<name>A0AB74UV34_9GAMM</name>
<proteinExistence type="predicted"/>
<dbReference type="EMBL" id="CP170721">
    <property type="protein sequence ID" value="XIA18598.1"/>
    <property type="molecule type" value="Genomic_DNA"/>
</dbReference>
<dbReference type="RefSeq" id="WP_395120222.1">
    <property type="nucleotide sequence ID" value="NZ_CP170721.1"/>
</dbReference>
<keyword evidence="1" id="KW-0732">Signal</keyword>
<feature type="chain" id="PRO_5044504094" evidence="1">
    <location>
        <begin position="19"/>
        <end position="173"/>
    </location>
</feature>